<gene>
    <name evidence="5" type="ORF">EFBL_1635</name>
</gene>
<evidence type="ECO:0000259" key="4">
    <source>
        <dbReference type="Pfam" id="PF06276"/>
    </source>
</evidence>
<dbReference type="AlphaFoldDB" id="A0A292YM85"/>
<comment type="similarity">
    <text evidence="2">Belongs to the IucA/IucC family.</text>
</comment>
<dbReference type="PANTHER" id="PTHR34384:SF6">
    <property type="entry name" value="STAPHYLOFERRIN B SYNTHASE"/>
    <property type="match status" value="1"/>
</dbReference>
<feature type="domain" description="Aerobactin siderophore biosynthesis IucA/IucC N-terminal" evidence="3">
    <location>
        <begin position="217"/>
        <end position="465"/>
    </location>
</feature>
<dbReference type="InterPro" id="IPR007310">
    <property type="entry name" value="Aerobactin_biosyn_IucA/IucC_N"/>
</dbReference>
<evidence type="ECO:0000256" key="2">
    <source>
        <dbReference type="ARBA" id="ARBA00007832"/>
    </source>
</evidence>
<dbReference type="InterPro" id="IPR037455">
    <property type="entry name" value="LucA/IucC-like"/>
</dbReference>
<sequence length="687" mass="77927">MDEEELRILQFLEKQVPELVSPFVVSIPKGRQSIMNRLAASMLREDVLGLAANSYDLQVIDSIYALNVPAIHENWRNVIRNLHEFGLENGKFYKVFPLLEGECLVFPVSRTYAFRRLEVEGAVLHVRGDRVKRLQHAVELLQLIRLKEAAVNGETQSAWGRLAEELRNGSANLALAYAFHEQKKKSLRRTANEYEAETAIELILARKKQDGNFDVSLFFEQLCVEGHNLHPGAKTKIGMEPDSVYRYAPEFEGAPDIRFVGIRRDRAEWAVLEHEEKPNAVLFGEYPELRAAVASEFAKKGISADDYVFVPVHPWQLERAIPKIYKDEIERGIVVPVAGFSVPGWATSSFRTVVPRTDEGRVRLAIKVAVDSQMTSTVRSISANTTNNAPVFTRLIRTVMQREPQLAGTFVPVCEVAGFNFKVDAKEQDHEARTAKSRNLSTVLRENVESFVKPDELAIVGSALYAESPVTGKLILVELVEMYAKTSGEQSLRWAAFQFVSDYAAMALPGFLTLMVKYGIGLEGHLQNSVPVFRDGRPVRMLFRDWGGARICGKRLEEQGLHVNFYPGSVTVTDSVKEMRNKVFYTVFQNHIGEIILQICKCFGVPERELWQEIRRISDEVFDRLEADPEHAEKAIADKEALYQAEVDHKALTKMRLATEEKGYCYSTVPNPLHEFQLEKKEVLWRK</sequence>
<reference evidence="6" key="1">
    <citation type="submission" date="2017-07" db="EMBL/GenBank/DDBJ databases">
        <title>Draft genome sequence of Effusibacillus lacus strain skLN1.</title>
        <authorList>
            <person name="Watanabe M."/>
            <person name="Kojima H."/>
            <person name="Fukui M."/>
        </authorList>
    </citation>
    <scope>NUCLEOTIDE SEQUENCE [LARGE SCALE GENOMIC DNA]</scope>
    <source>
        <strain evidence="6">skLN1</strain>
    </source>
</reference>
<dbReference type="PANTHER" id="PTHR34384">
    <property type="entry name" value="L-2,3-DIAMINOPROPANOATE--CITRATE LIGASE"/>
    <property type="match status" value="1"/>
</dbReference>
<accession>A0A292YM85</accession>
<evidence type="ECO:0000256" key="1">
    <source>
        <dbReference type="ARBA" id="ARBA00004924"/>
    </source>
</evidence>
<protein>
    <recommendedName>
        <fullName evidence="7">IucA/IucC family protein</fullName>
    </recommendedName>
</protein>
<evidence type="ECO:0000313" key="6">
    <source>
        <dbReference type="Proteomes" id="UP000217785"/>
    </source>
</evidence>
<name>A0A292YM85_9BACL</name>
<dbReference type="GO" id="GO:0016881">
    <property type="term" value="F:acid-amino acid ligase activity"/>
    <property type="evidence" value="ECO:0007669"/>
    <property type="project" value="UniProtKB-ARBA"/>
</dbReference>
<dbReference type="InterPro" id="IPR022770">
    <property type="entry name" value="IucA/IucC-like_C"/>
</dbReference>
<keyword evidence="6" id="KW-1185">Reference proteome</keyword>
<organism evidence="5 6">
    <name type="scientific">Effusibacillus lacus</name>
    <dbReference type="NCBI Taxonomy" id="1348429"/>
    <lineage>
        <taxon>Bacteria</taxon>
        <taxon>Bacillati</taxon>
        <taxon>Bacillota</taxon>
        <taxon>Bacilli</taxon>
        <taxon>Bacillales</taxon>
        <taxon>Alicyclobacillaceae</taxon>
        <taxon>Effusibacillus</taxon>
    </lineage>
</organism>
<evidence type="ECO:0000313" key="5">
    <source>
        <dbReference type="EMBL" id="GAX90009.1"/>
    </source>
</evidence>
<dbReference type="GO" id="GO:0019290">
    <property type="term" value="P:siderophore biosynthetic process"/>
    <property type="evidence" value="ECO:0007669"/>
    <property type="project" value="InterPro"/>
</dbReference>
<proteinExistence type="inferred from homology"/>
<evidence type="ECO:0008006" key="7">
    <source>
        <dbReference type="Google" id="ProtNLM"/>
    </source>
</evidence>
<comment type="pathway">
    <text evidence="1">Siderophore biosynthesis.</text>
</comment>
<feature type="domain" description="Aerobactin siderophore biosynthesis IucA/IucC-like C-terminal" evidence="4">
    <location>
        <begin position="498"/>
        <end position="662"/>
    </location>
</feature>
<dbReference type="Pfam" id="PF06276">
    <property type="entry name" value="FhuF"/>
    <property type="match status" value="1"/>
</dbReference>
<dbReference type="Gene3D" id="1.10.510.40">
    <property type="match status" value="1"/>
</dbReference>
<dbReference type="Pfam" id="PF04183">
    <property type="entry name" value="IucA_IucC"/>
    <property type="match status" value="1"/>
</dbReference>
<dbReference type="EMBL" id="BDUF01000044">
    <property type="protein sequence ID" value="GAX90009.1"/>
    <property type="molecule type" value="Genomic_DNA"/>
</dbReference>
<dbReference type="Proteomes" id="UP000217785">
    <property type="component" value="Unassembled WGS sequence"/>
</dbReference>
<evidence type="ECO:0000259" key="3">
    <source>
        <dbReference type="Pfam" id="PF04183"/>
    </source>
</evidence>
<comment type="caution">
    <text evidence="5">The sequence shown here is derived from an EMBL/GenBank/DDBJ whole genome shotgun (WGS) entry which is preliminary data.</text>
</comment>